<dbReference type="PANTHER" id="PTHR35841:SF1">
    <property type="entry name" value="PHOSPHONATES-BINDING PERIPLASMIC PROTEIN"/>
    <property type="match status" value="1"/>
</dbReference>
<protein>
    <submittedName>
        <fullName evidence="2">Phosphate/phosphite/phosphonate ABC transporter substrate-binding protein</fullName>
    </submittedName>
</protein>
<feature type="chain" id="PRO_5047490176" evidence="1">
    <location>
        <begin position="26"/>
        <end position="283"/>
    </location>
</feature>
<organism evidence="2 3">
    <name type="scientific">Limnobacter humi</name>
    <dbReference type="NCBI Taxonomy" id="1778671"/>
    <lineage>
        <taxon>Bacteria</taxon>
        <taxon>Pseudomonadati</taxon>
        <taxon>Pseudomonadota</taxon>
        <taxon>Betaproteobacteria</taxon>
        <taxon>Burkholderiales</taxon>
        <taxon>Burkholderiaceae</taxon>
        <taxon>Limnobacter</taxon>
    </lineage>
</organism>
<keyword evidence="1" id="KW-0732">Signal</keyword>
<comment type="caution">
    <text evidence="2">The sequence shown here is derived from an EMBL/GenBank/DDBJ whole genome shotgun (WGS) entry which is preliminary data.</text>
</comment>
<gene>
    <name evidence="2" type="ORF">NQT62_06970</name>
</gene>
<evidence type="ECO:0000313" key="3">
    <source>
        <dbReference type="Proteomes" id="UP001204142"/>
    </source>
</evidence>
<dbReference type="SUPFAM" id="SSF53850">
    <property type="entry name" value="Periplasmic binding protein-like II"/>
    <property type="match status" value="1"/>
</dbReference>
<dbReference type="Gene3D" id="3.40.190.10">
    <property type="entry name" value="Periplasmic binding protein-like II"/>
    <property type="match status" value="2"/>
</dbReference>
<evidence type="ECO:0000313" key="2">
    <source>
        <dbReference type="EMBL" id="MCQ8896179.1"/>
    </source>
</evidence>
<name>A0ABT1WFA1_9BURK</name>
<dbReference type="RefSeq" id="WP_256763944.1">
    <property type="nucleotide sequence ID" value="NZ_JANIGO010000002.1"/>
</dbReference>
<dbReference type="EMBL" id="JANIGO010000002">
    <property type="protein sequence ID" value="MCQ8896179.1"/>
    <property type="molecule type" value="Genomic_DNA"/>
</dbReference>
<sequence>MCRWLTFSKCLGLFLGMALGSAAMAETAVYRFSPVNQWDITKTAAYWNPIIQYVSAKSGVKLELKIGRTSADTTAYVLAQEVEFVFSNHLFSPEREKLGWRVFGRRAGPMLYGQIAVPEDSPIRRLEDLKGMDVVFAGPEAFVGYRLPYAELLKRSIPINPVFAGNQNAAFSQLFAGRAKAVGSNSALIDGFEEREGKALRVLWTSEGYHDLALMAAAKVPEPAVRAVAQAFFNMHKDPHGKTILKQASETVGLSEKFYFMSATNADYSAYRRFYESAPMSVR</sequence>
<feature type="signal peptide" evidence="1">
    <location>
        <begin position="1"/>
        <end position="25"/>
    </location>
</feature>
<reference evidence="2 3" key="1">
    <citation type="submission" date="2022-07" db="EMBL/GenBank/DDBJ databases">
        <authorList>
            <person name="Xamxidin M."/>
            <person name="Wu M."/>
        </authorList>
    </citation>
    <scope>NUCLEOTIDE SEQUENCE [LARGE SCALE GENOMIC DNA]</scope>
    <source>
        <strain evidence="2 3">NBRC 111650</strain>
    </source>
</reference>
<dbReference type="Pfam" id="PF12974">
    <property type="entry name" value="Phosphonate-bd"/>
    <property type="match status" value="1"/>
</dbReference>
<keyword evidence="3" id="KW-1185">Reference proteome</keyword>
<dbReference type="Proteomes" id="UP001204142">
    <property type="component" value="Unassembled WGS sequence"/>
</dbReference>
<dbReference type="PANTHER" id="PTHR35841">
    <property type="entry name" value="PHOSPHONATES-BINDING PERIPLASMIC PROTEIN"/>
    <property type="match status" value="1"/>
</dbReference>
<evidence type="ECO:0000256" key="1">
    <source>
        <dbReference type="SAM" id="SignalP"/>
    </source>
</evidence>
<proteinExistence type="predicted"/>
<accession>A0ABT1WFA1</accession>